<dbReference type="Proteomes" id="UP000273158">
    <property type="component" value="Unassembled WGS sequence"/>
</dbReference>
<dbReference type="Gene3D" id="1.10.600.10">
    <property type="entry name" value="Farnesyl Diphosphate Synthase"/>
    <property type="match status" value="1"/>
</dbReference>
<name>A0A498C5L0_9MICO</name>
<evidence type="ECO:0000256" key="4">
    <source>
        <dbReference type="ARBA" id="ARBA00022723"/>
    </source>
</evidence>
<dbReference type="SFLD" id="SFLDG01017">
    <property type="entry name" value="Polyprenyl_Transferase_Like"/>
    <property type="match status" value="1"/>
</dbReference>
<evidence type="ECO:0000313" key="8">
    <source>
        <dbReference type="Proteomes" id="UP000273158"/>
    </source>
</evidence>
<dbReference type="EMBL" id="RCDB01000002">
    <property type="protein sequence ID" value="RLK49666.1"/>
    <property type="molecule type" value="Genomic_DNA"/>
</dbReference>
<reference evidence="7 8" key="1">
    <citation type="journal article" date="2015" name="Stand. Genomic Sci.">
        <title>Genomic Encyclopedia of Bacterial and Archaeal Type Strains, Phase III: the genomes of soil and plant-associated and newly described type strains.</title>
        <authorList>
            <person name="Whitman W.B."/>
            <person name="Woyke T."/>
            <person name="Klenk H.P."/>
            <person name="Zhou Y."/>
            <person name="Lilburn T.G."/>
            <person name="Beck B.J."/>
            <person name="De Vos P."/>
            <person name="Vandamme P."/>
            <person name="Eisen J.A."/>
            <person name="Garrity G."/>
            <person name="Hugenholtz P."/>
            <person name="Kyrpides N.C."/>
        </authorList>
    </citation>
    <scope>NUCLEOTIDE SEQUENCE [LARGE SCALE GENOMIC DNA]</scope>
    <source>
        <strain evidence="7 8">S2T63</strain>
    </source>
</reference>
<evidence type="ECO:0000256" key="1">
    <source>
        <dbReference type="ARBA" id="ARBA00001946"/>
    </source>
</evidence>
<dbReference type="OrthoDB" id="4497239at2"/>
<organism evidence="7 8">
    <name type="scientific">Microbacterium telephonicum</name>
    <dbReference type="NCBI Taxonomy" id="1714841"/>
    <lineage>
        <taxon>Bacteria</taxon>
        <taxon>Bacillati</taxon>
        <taxon>Actinomycetota</taxon>
        <taxon>Actinomycetes</taxon>
        <taxon>Micrococcales</taxon>
        <taxon>Microbacteriaceae</taxon>
        <taxon>Microbacterium</taxon>
    </lineage>
</organism>
<dbReference type="AlphaFoldDB" id="A0A498C5L0"/>
<protein>
    <submittedName>
        <fullName evidence="7">Geranylgeranyl diphosphate synthase type I</fullName>
    </submittedName>
</protein>
<evidence type="ECO:0000313" key="7">
    <source>
        <dbReference type="EMBL" id="RLK49666.1"/>
    </source>
</evidence>
<keyword evidence="4" id="KW-0479">Metal-binding</keyword>
<evidence type="ECO:0000256" key="5">
    <source>
        <dbReference type="ARBA" id="ARBA00022842"/>
    </source>
</evidence>
<dbReference type="GO" id="GO:0046872">
    <property type="term" value="F:metal ion binding"/>
    <property type="evidence" value="ECO:0007669"/>
    <property type="project" value="UniProtKB-KW"/>
</dbReference>
<dbReference type="InterPro" id="IPR000092">
    <property type="entry name" value="Polyprenyl_synt"/>
</dbReference>
<keyword evidence="3 6" id="KW-0808">Transferase</keyword>
<dbReference type="SFLD" id="SFLDS00005">
    <property type="entry name" value="Isoprenoid_Synthase_Type_I"/>
    <property type="match status" value="1"/>
</dbReference>
<evidence type="ECO:0000256" key="3">
    <source>
        <dbReference type="ARBA" id="ARBA00022679"/>
    </source>
</evidence>
<dbReference type="InterPro" id="IPR033749">
    <property type="entry name" value="Polyprenyl_synt_CS"/>
</dbReference>
<comment type="similarity">
    <text evidence="2 6">Belongs to the FPP/GGPP synthase family.</text>
</comment>
<evidence type="ECO:0000256" key="6">
    <source>
        <dbReference type="RuleBase" id="RU004466"/>
    </source>
</evidence>
<comment type="cofactor">
    <cofactor evidence="1">
        <name>Mg(2+)</name>
        <dbReference type="ChEBI" id="CHEBI:18420"/>
    </cofactor>
</comment>
<evidence type="ECO:0000256" key="2">
    <source>
        <dbReference type="ARBA" id="ARBA00006706"/>
    </source>
</evidence>
<gene>
    <name evidence="7" type="ORF">C7474_1827</name>
</gene>
<dbReference type="Pfam" id="PF00348">
    <property type="entry name" value="polyprenyl_synt"/>
    <property type="match status" value="1"/>
</dbReference>
<dbReference type="RefSeq" id="WP_121059091.1">
    <property type="nucleotide sequence ID" value="NZ_RCDB01000002.1"/>
</dbReference>
<dbReference type="CDD" id="cd00685">
    <property type="entry name" value="Trans_IPPS_HT"/>
    <property type="match status" value="1"/>
</dbReference>
<dbReference type="PANTHER" id="PTHR12001">
    <property type="entry name" value="GERANYLGERANYL PYROPHOSPHATE SYNTHASE"/>
    <property type="match status" value="1"/>
</dbReference>
<keyword evidence="5" id="KW-0460">Magnesium</keyword>
<dbReference type="SUPFAM" id="SSF48576">
    <property type="entry name" value="Terpenoid synthases"/>
    <property type="match status" value="1"/>
</dbReference>
<dbReference type="InterPro" id="IPR008949">
    <property type="entry name" value="Isoprenoid_synthase_dom_sf"/>
</dbReference>
<dbReference type="PROSITE" id="PS00723">
    <property type="entry name" value="POLYPRENYL_SYNTHASE_1"/>
    <property type="match status" value="1"/>
</dbReference>
<sequence length="362" mass="38186">MSGSPDAIEAVSQRLERFIGDQLDAASALGADALAFAAAGADAVRGGKRLRARFCLTGWRAIAERRGPAHALPDDVLSAAAALEVFHAAALVHDDIIDNSDTRRGRPAAHRAFESGHRAQGWAGEAEPYGRAAAVLLGDLLVAWSDDLLEQGLAAAAHAGAARAEYARMRRDVTIGQYLDIAEEAAFVTAPDDEHAERALRVASYKSARYSVQQPLLIGAALAGADAAQLDALSRFGHPIGIAFQLRDDVLGVFGDEQVTGKPAGDDLREGKRTLLIAYAREALPSGTRRVVDELLGDPLLDGEQIASLQRTIVDSGALERVEEVIRRQTAEADAALRGAPLGNAAVGELRDLARAATARTS</sequence>
<dbReference type="PROSITE" id="PS00444">
    <property type="entry name" value="POLYPRENYL_SYNTHASE_2"/>
    <property type="match status" value="1"/>
</dbReference>
<comment type="caution">
    <text evidence="7">The sequence shown here is derived from an EMBL/GenBank/DDBJ whole genome shotgun (WGS) entry which is preliminary data.</text>
</comment>
<dbReference type="GO" id="GO:0008299">
    <property type="term" value="P:isoprenoid biosynthetic process"/>
    <property type="evidence" value="ECO:0007669"/>
    <property type="project" value="InterPro"/>
</dbReference>
<dbReference type="PANTHER" id="PTHR12001:SF85">
    <property type="entry name" value="SHORT CHAIN ISOPRENYL DIPHOSPHATE SYNTHASE"/>
    <property type="match status" value="1"/>
</dbReference>
<proteinExistence type="inferred from homology"/>
<accession>A0A498C5L0</accession>
<dbReference type="GO" id="GO:0004659">
    <property type="term" value="F:prenyltransferase activity"/>
    <property type="evidence" value="ECO:0007669"/>
    <property type="project" value="InterPro"/>
</dbReference>
<keyword evidence="8" id="KW-1185">Reference proteome</keyword>